<evidence type="ECO:0000313" key="2">
    <source>
        <dbReference type="EMBL" id="NEC59603.1"/>
    </source>
</evidence>
<dbReference type="InterPro" id="IPR011051">
    <property type="entry name" value="RmlC_Cupin_sf"/>
</dbReference>
<dbReference type="EMBL" id="FOWC01000001">
    <property type="protein sequence ID" value="SFO31970.1"/>
    <property type="molecule type" value="Genomic_DNA"/>
</dbReference>
<dbReference type="AlphaFoldDB" id="A0A1I5G7F6"/>
<dbReference type="Proteomes" id="UP000470404">
    <property type="component" value="Unassembled WGS sequence"/>
</dbReference>
<name>A0A1I5G7F6_9PSEU</name>
<organism evidence="3 4">
    <name type="scientific">Amycolatopsis rubida</name>
    <dbReference type="NCBI Taxonomy" id="112413"/>
    <lineage>
        <taxon>Bacteria</taxon>
        <taxon>Bacillati</taxon>
        <taxon>Actinomycetota</taxon>
        <taxon>Actinomycetes</taxon>
        <taxon>Pseudonocardiales</taxon>
        <taxon>Pseudonocardiaceae</taxon>
        <taxon>Amycolatopsis</taxon>
    </lineage>
</organism>
<dbReference type="SUPFAM" id="SSF51182">
    <property type="entry name" value="RmlC-like cupins"/>
    <property type="match status" value="1"/>
</dbReference>
<gene>
    <name evidence="2" type="ORF">G3I59_29500</name>
    <name evidence="3" type="ORF">SAMN05421854_1011476</name>
</gene>
<dbReference type="Pfam" id="PF07883">
    <property type="entry name" value="Cupin_2"/>
    <property type="match status" value="1"/>
</dbReference>
<dbReference type="InterPro" id="IPR014710">
    <property type="entry name" value="RmlC-like_jellyroll"/>
</dbReference>
<protein>
    <submittedName>
        <fullName evidence="3">Cupin domain-containing protein</fullName>
    </submittedName>
</protein>
<dbReference type="RefSeq" id="WP_067577021.1">
    <property type="nucleotide sequence ID" value="NZ_FOWC01000001.1"/>
</dbReference>
<dbReference type="OrthoDB" id="882143at2"/>
<dbReference type="Proteomes" id="UP000199137">
    <property type="component" value="Unassembled WGS sequence"/>
</dbReference>
<dbReference type="InterPro" id="IPR013096">
    <property type="entry name" value="Cupin_2"/>
</dbReference>
<accession>A0A1I5G7F6</accession>
<dbReference type="EMBL" id="JAAGNC010000149">
    <property type="protein sequence ID" value="NEC59603.1"/>
    <property type="molecule type" value="Genomic_DNA"/>
</dbReference>
<reference evidence="2 5" key="2">
    <citation type="submission" date="2020-01" db="EMBL/GenBank/DDBJ databases">
        <title>Insect and environment-associated Actinomycetes.</title>
        <authorList>
            <person name="Currrie C."/>
            <person name="Chevrette M."/>
            <person name="Carlson C."/>
            <person name="Stubbendieck R."/>
            <person name="Wendt-Pienkowski E."/>
        </authorList>
    </citation>
    <scope>NUCLEOTIDE SEQUENCE [LARGE SCALE GENOMIC DNA]</scope>
    <source>
        <strain evidence="2 5">SID8386</strain>
    </source>
</reference>
<dbReference type="Gene3D" id="2.60.120.10">
    <property type="entry name" value="Jelly Rolls"/>
    <property type="match status" value="1"/>
</dbReference>
<evidence type="ECO:0000313" key="4">
    <source>
        <dbReference type="Proteomes" id="UP000199137"/>
    </source>
</evidence>
<evidence type="ECO:0000313" key="3">
    <source>
        <dbReference type="EMBL" id="SFO31970.1"/>
    </source>
</evidence>
<sequence>MEQEWRTLSVVEGRPLRGGTGLIRERARAEHGLAYEIRYPAGVASAEHCHDHDSIVHVLEGRLRGTVDGVWAELGPGDVVVHPRGVRHHVEALTDSRWIEFKAPLPGRPPVG</sequence>
<keyword evidence="5" id="KW-1185">Reference proteome</keyword>
<evidence type="ECO:0000313" key="5">
    <source>
        <dbReference type="Proteomes" id="UP000470404"/>
    </source>
</evidence>
<reference evidence="3 4" key="1">
    <citation type="submission" date="2016-10" db="EMBL/GenBank/DDBJ databases">
        <authorList>
            <person name="de Groot N.N."/>
        </authorList>
    </citation>
    <scope>NUCLEOTIDE SEQUENCE [LARGE SCALE GENOMIC DNA]</scope>
    <source>
        <strain evidence="3 4">DSM 44637</strain>
    </source>
</reference>
<evidence type="ECO:0000259" key="1">
    <source>
        <dbReference type="Pfam" id="PF07883"/>
    </source>
</evidence>
<proteinExistence type="predicted"/>
<feature type="domain" description="Cupin type-2" evidence="1">
    <location>
        <begin position="37"/>
        <end position="96"/>
    </location>
</feature>